<name>A0ABQ9XR97_9EUKA</name>
<evidence type="ECO:0000313" key="2">
    <source>
        <dbReference type="Proteomes" id="UP001281761"/>
    </source>
</evidence>
<dbReference type="EMBL" id="JARBJD010000084">
    <property type="protein sequence ID" value="KAK2953943.1"/>
    <property type="molecule type" value="Genomic_DNA"/>
</dbReference>
<proteinExistence type="predicted"/>
<comment type="caution">
    <text evidence="1">The sequence shown here is derived from an EMBL/GenBank/DDBJ whole genome shotgun (WGS) entry which is preliminary data.</text>
</comment>
<reference evidence="1 2" key="1">
    <citation type="journal article" date="2022" name="bioRxiv">
        <title>Genomics of Preaxostyla Flagellates Illuminates Evolutionary Transitions and the Path Towards Mitochondrial Loss.</title>
        <authorList>
            <person name="Novak L.V.F."/>
            <person name="Treitli S.C."/>
            <person name="Pyrih J."/>
            <person name="Halakuc P."/>
            <person name="Pipaliya S.V."/>
            <person name="Vacek V."/>
            <person name="Brzon O."/>
            <person name="Soukal P."/>
            <person name="Eme L."/>
            <person name="Dacks J.B."/>
            <person name="Karnkowska A."/>
            <person name="Elias M."/>
            <person name="Hampl V."/>
        </authorList>
    </citation>
    <scope>NUCLEOTIDE SEQUENCE [LARGE SCALE GENOMIC DNA]</scope>
    <source>
        <strain evidence="1">NAU3</strain>
        <tissue evidence="1">Gut</tissue>
    </source>
</reference>
<organism evidence="1 2">
    <name type="scientific">Blattamonas nauphoetae</name>
    <dbReference type="NCBI Taxonomy" id="2049346"/>
    <lineage>
        <taxon>Eukaryota</taxon>
        <taxon>Metamonada</taxon>
        <taxon>Preaxostyla</taxon>
        <taxon>Oxymonadida</taxon>
        <taxon>Blattamonas</taxon>
    </lineage>
</organism>
<accession>A0ABQ9XR97</accession>
<dbReference type="Proteomes" id="UP001281761">
    <property type="component" value="Unassembled WGS sequence"/>
</dbReference>
<gene>
    <name evidence="1" type="ORF">BLNAU_11045</name>
</gene>
<sequence>MQQVEKAVSSTSVQHVKFQDWTRQPAESAGRKKFVTLNRDILKTLQITLISLTAEVKGTTADVEVTLDKVVSGTLLVVVSNVDGTRVEEENGIPNIGHVLEFPMSSSSIGSCSVSIGETGLLQTPLSDYSIVSAFLPGHIISFPTSPIFQVPKTVSSLTSAVCSLDASHTKASVHFEGRDFEDGQYTMTLQEGTSFEVELSTDIDGKSTGSKDLGVISGESVWKE</sequence>
<evidence type="ECO:0000313" key="1">
    <source>
        <dbReference type="EMBL" id="KAK2953943.1"/>
    </source>
</evidence>
<keyword evidence="2" id="KW-1185">Reference proteome</keyword>
<protein>
    <submittedName>
        <fullName evidence="1">Uncharacterized protein</fullName>
    </submittedName>
</protein>